<organism evidence="4 5">
    <name type="scientific">Raphidocelis subcapitata</name>
    <dbReference type="NCBI Taxonomy" id="307507"/>
    <lineage>
        <taxon>Eukaryota</taxon>
        <taxon>Viridiplantae</taxon>
        <taxon>Chlorophyta</taxon>
        <taxon>core chlorophytes</taxon>
        <taxon>Chlorophyceae</taxon>
        <taxon>CS clade</taxon>
        <taxon>Sphaeropleales</taxon>
        <taxon>Selenastraceae</taxon>
        <taxon>Raphidocelis</taxon>
    </lineage>
</organism>
<dbReference type="Proteomes" id="UP000247498">
    <property type="component" value="Unassembled WGS sequence"/>
</dbReference>
<feature type="compositionally biased region" description="Low complexity" evidence="3">
    <location>
        <begin position="807"/>
        <end position="818"/>
    </location>
</feature>
<protein>
    <submittedName>
        <fullName evidence="4">Flagella associated protein</fullName>
    </submittedName>
</protein>
<gene>
    <name evidence="4" type="ORF">Rsub_07414</name>
</gene>
<evidence type="ECO:0000256" key="1">
    <source>
        <dbReference type="ARBA" id="ARBA00023054"/>
    </source>
</evidence>
<sequence length="965" mass="106453">MADTAGPDQEASDPVRQSRSFLPPFANAENRALDGEIKRLEQELEAVDISIEEHGGRIAVMEEQLKNVRQEITYTESRMDAERREAETEKHLRIMAEKELARMRADVARLQRERADLSDRAQSLQAAILRGGERLDAFRLAMNWNQDELEQWAAAERAKEEDSAAVEGYRRQDEGKLRELSLAVEKLTREVAAKREELDAEITETQAAQIQLDRAAEDFRRLHGERRDLIAQWDEAAAAMRRRDEAIRAASGAFAERRAALRRRRAELDAQAGFLEAEVAANRELEGRVAHYEKEVAAQREAHRAEQAKLTELNHQVELLKSTLSRAANELAGQAVSNEAAREALEAKRQRLESVQRRQAALQRRLEEGYGQLSSLEARVAELEGVRRAEDARLKGLQKEVEGLKKDQFRAGQALFALRQRERELISEISGGQGQNRNLAARLLQLDEQSTRQQEVLYDVEYALQDMERKLSRAQGHRTEDETRALRERIEQLTGTLEGVAAEHSMLVEQVKAAEVALQDSRRANEAFGKDRTRLEARASELVLESDSLGRSLKGAVAARERALVEHDVLKLQVKRLREVLALAADEVTSLEARKAALRLGLEERRAEVEVHRDALRAELKLVREDLHRVTLELRERQLKVEKLETKFEALTNKSRATDPEGGPPKSQAYYVIKAAQEREELQAAGDRLDSQITKAEREVAALEGTLSQLQATNSAFSASLRAGEDSAARAQAAALRQRLDHTHDRLGELRAEEARLEAALQDAAVAGEGAAEEERALAAAVEDLARQAAEAERGALDQREKRARAAHGLARAVRAARPQVLEHSQQAEAPPPQEQERQPQAQAAGAPLPLDRDARLAELREALRGMTNDIRALAAAHPGEGILESLEAAGLRLPPAGSRAGSRAGSSAGGSRAASRQSSLAEPSAAGSGSGGASARSRGSTRSGGSEGSDGSRRAARGARGRPD</sequence>
<name>A0A2V0P489_9CHLO</name>
<comment type="caution">
    <text evidence="4">The sequence shown here is derived from an EMBL/GenBank/DDBJ whole genome shotgun (WGS) entry which is preliminary data.</text>
</comment>
<evidence type="ECO:0000313" key="5">
    <source>
        <dbReference type="Proteomes" id="UP000247498"/>
    </source>
</evidence>
<dbReference type="GO" id="GO:0005930">
    <property type="term" value="C:axoneme"/>
    <property type="evidence" value="ECO:0007669"/>
    <property type="project" value="InterPro"/>
</dbReference>
<dbReference type="PANTHER" id="PTHR18962:SF0">
    <property type="entry name" value="COILED-COIL DOMAIN-CONTAINING PROTEIN 39"/>
    <property type="match status" value="1"/>
</dbReference>
<dbReference type="InParanoid" id="A0A2V0P489"/>
<feature type="coiled-coil region" evidence="2">
    <location>
        <begin position="170"/>
        <end position="204"/>
    </location>
</feature>
<dbReference type="GO" id="GO:0003341">
    <property type="term" value="P:cilium movement"/>
    <property type="evidence" value="ECO:0007669"/>
    <property type="project" value="InterPro"/>
</dbReference>
<keyword evidence="4" id="KW-0969">Cilium</keyword>
<dbReference type="OrthoDB" id="10259720at2759"/>
<dbReference type="EMBL" id="BDRX01000054">
    <property type="protein sequence ID" value="GBF94678.1"/>
    <property type="molecule type" value="Genomic_DNA"/>
</dbReference>
<proteinExistence type="predicted"/>
<keyword evidence="1 2" id="KW-0175">Coiled coil</keyword>
<evidence type="ECO:0000256" key="3">
    <source>
        <dbReference type="SAM" id="MobiDB-lite"/>
    </source>
</evidence>
<dbReference type="AlphaFoldDB" id="A0A2V0P489"/>
<reference evidence="4 5" key="1">
    <citation type="journal article" date="2018" name="Sci. Rep.">
        <title>Raphidocelis subcapitata (=Pseudokirchneriella subcapitata) provides an insight into genome evolution and environmental adaptations in the Sphaeropleales.</title>
        <authorList>
            <person name="Suzuki S."/>
            <person name="Yamaguchi H."/>
            <person name="Nakajima N."/>
            <person name="Kawachi M."/>
        </authorList>
    </citation>
    <scope>NUCLEOTIDE SEQUENCE [LARGE SCALE GENOMIC DNA]</scope>
    <source>
        <strain evidence="4 5">NIES-35</strain>
    </source>
</reference>
<feature type="compositionally biased region" description="Low complexity" evidence="3">
    <location>
        <begin position="897"/>
        <end position="945"/>
    </location>
</feature>
<feature type="coiled-coil region" evidence="2">
    <location>
        <begin position="574"/>
        <end position="654"/>
    </location>
</feature>
<dbReference type="PANTHER" id="PTHR18962">
    <property type="entry name" value="COILED-COIL DOMAIN-CONTAINING PROTEIN 39"/>
    <property type="match status" value="1"/>
</dbReference>
<keyword evidence="4" id="KW-0282">Flagellum</keyword>
<feature type="compositionally biased region" description="Low complexity" evidence="3">
    <location>
        <begin position="839"/>
        <end position="850"/>
    </location>
</feature>
<feature type="coiled-coil region" evidence="2">
    <location>
        <begin position="258"/>
        <end position="407"/>
    </location>
</feature>
<evidence type="ECO:0000313" key="4">
    <source>
        <dbReference type="EMBL" id="GBF94678.1"/>
    </source>
</evidence>
<feature type="region of interest" description="Disordered" evidence="3">
    <location>
        <begin position="793"/>
        <end position="851"/>
    </location>
</feature>
<dbReference type="FunCoup" id="A0A2V0P489">
    <property type="interactions" value="1544"/>
</dbReference>
<keyword evidence="5" id="KW-1185">Reference proteome</keyword>
<evidence type="ECO:0000256" key="2">
    <source>
        <dbReference type="SAM" id="Coils"/>
    </source>
</evidence>
<feature type="compositionally biased region" description="Basic residues" evidence="3">
    <location>
        <begin position="955"/>
        <end position="965"/>
    </location>
</feature>
<feature type="coiled-coil region" evidence="2">
    <location>
        <begin position="30"/>
        <end position="127"/>
    </location>
</feature>
<dbReference type="STRING" id="307507.A0A2V0P489"/>
<dbReference type="InterPro" id="IPR033290">
    <property type="entry name" value="CCDC39"/>
</dbReference>
<accession>A0A2V0P489</accession>
<dbReference type="GO" id="GO:0036159">
    <property type="term" value="P:inner dynein arm assembly"/>
    <property type="evidence" value="ECO:0007669"/>
    <property type="project" value="InterPro"/>
</dbReference>
<keyword evidence="4" id="KW-0966">Cell projection</keyword>
<dbReference type="GO" id="GO:0060285">
    <property type="term" value="P:cilium-dependent cell motility"/>
    <property type="evidence" value="ECO:0007669"/>
    <property type="project" value="TreeGrafter"/>
</dbReference>
<feature type="region of interest" description="Disordered" evidence="3">
    <location>
        <begin position="1"/>
        <end position="27"/>
    </location>
</feature>
<feature type="region of interest" description="Disordered" evidence="3">
    <location>
        <begin position="895"/>
        <end position="965"/>
    </location>
</feature>
<dbReference type="Pfam" id="PF24161">
    <property type="entry name" value="CCDC39"/>
    <property type="match status" value="1"/>
</dbReference>